<dbReference type="Pfam" id="PF00933">
    <property type="entry name" value="Glyco_hydro_3"/>
    <property type="match status" value="1"/>
</dbReference>
<dbReference type="SMART" id="SM01217">
    <property type="entry name" value="Fn3_like"/>
    <property type="match status" value="1"/>
</dbReference>
<evidence type="ECO:0000256" key="3">
    <source>
        <dbReference type="ARBA" id="ARBA00023277"/>
    </source>
</evidence>
<evidence type="ECO:0000313" key="6">
    <source>
        <dbReference type="EMBL" id="HJB37808.1"/>
    </source>
</evidence>
<proteinExistence type="inferred from homology"/>
<dbReference type="GO" id="GO:0005975">
    <property type="term" value="P:carbohydrate metabolic process"/>
    <property type="evidence" value="ECO:0007669"/>
    <property type="project" value="InterPro"/>
</dbReference>
<keyword evidence="2 4" id="KW-0378">Hydrolase</keyword>
<dbReference type="InterPro" id="IPR036962">
    <property type="entry name" value="Glyco_hydro_3_N_sf"/>
</dbReference>
<dbReference type="PANTHER" id="PTHR42715:SF10">
    <property type="entry name" value="BETA-GLUCOSIDASE"/>
    <property type="match status" value="1"/>
</dbReference>
<dbReference type="InterPro" id="IPR019800">
    <property type="entry name" value="Glyco_hydro_3_AS"/>
</dbReference>
<dbReference type="GO" id="GO:0008422">
    <property type="term" value="F:beta-glucosidase activity"/>
    <property type="evidence" value="ECO:0007669"/>
    <property type="project" value="UniProtKB-ARBA"/>
</dbReference>
<evidence type="ECO:0000259" key="5">
    <source>
        <dbReference type="SMART" id="SM01217"/>
    </source>
</evidence>
<dbReference type="Gene3D" id="3.40.50.1700">
    <property type="entry name" value="Glycoside hydrolase family 3 C-terminal domain"/>
    <property type="match status" value="1"/>
</dbReference>
<evidence type="ECO:0000256" key="2">
    <source>
        <dbReference type="ARBA" id="ARBA00022801"/>
    </source>
</evidence>
<dbReference type="SUPFAM" id="SSF51445">
    <property type="entry name" value="(Trans)glycosidases"/>
    <property type="match status" value="1"/>
</dbReference>
<keyword evidence="3" id="KW-0119">Carbohydrate metabolism</keyword>
<evidence type="ECO:0000256" key="1">
    <source>
        <dbReference type="ARBA" id="ARBA00005336"/>
    </source>
</evidence>
<dbReference type="SUPFAM" id="SSF52279">
    <property type="entry name" value="Beta-D-glucan exohydrolase, C-terminal domain"/>
    <property type="match status" value="1"/>
</dbReference>
<comment type="similarity">
    <text evidence="1 4">Belongs to the glycosyl hydrolase 3 family.</text>
</comment>
<sequence>MSDLYLDTSRSPEQRAQALLEELSLPEKMAQVRGIFPFGPYGENWEAISRMTKNGIGQVSTLQMREFHTKEECCTWQRKIQEIVMENSPHHIPAAFHMEGLCGAFIQGSVSLPSGIARGAGWDTALEEQLGRVVSRQEAACGITQTLAPVLDVAREPRMGRHGEPYGEDPTLVAAMGTAYLKGLQAEKTAGRETEGAAKHFLAFHNSQGGIHGTHSLTTSRELQEVYGKPFQAAIAKGGLRGVMPCYCLIDGEPVHASRKLLTGLLREEMGFAGVTVSDYSGVAHTHEDQHVEETMEEAALRCIAAGMDVELPSEHAYSDGLEGLFVTGKADMAILDQAVLRVLTAKFRTGLFDHPFALEGEELDSAFFDGGDRELTLRSARESLVLLKNDGLLPLPKKGLTIALIGPQADHANKFFGGYTHVAMAESTYAVRASIAGVDQEGAQGHGVTYVPGTQIQSDETPEIQAVLRRQKPRCKSLLQELRDRLPEAQILYAYGYPVAGEDTSGYEEALSQIRQADVAILTLGGKHGTCSISSMGEGVDATSINLPPCQESFIRQAAALGKPLLALHLDGRPISSDAADQCCAAILECWSPAEAGAQAICDVLLGDYNPGGKLPVSVAHNAGQVPVYYSHPWGSGWHQSESIGFTDYVDCPHRPRYPFGFGLSYTSFAYADLEISREEVPAGESVEIAFTVENTGPVPGDEVAQLYISDVYASMTRPVKELAGFARVHLKPGEKKRLAFTLHTSQLAFLDQDMKWKIEHGQILVEAAASSEEVRLSGSFRIDGDMWIAGKSREFWAGTSAVSKR</sequence>
<organism evidence="6 7">
    <name type="scientific">Candidatus Acutalibacter ornithocaccae</name>
    <dbReference type="NCBI Taxonomy" id="2838416"/>
    <lineage>
        <taxon>Bacteria</taxon>
        <taxon>Bacillati</taxon>
        <taxon>Bacillota</taxon>
        <taxon>Clostridia</taxon>
        <taxon>Eubacteriales</taxon>
        <taxon>Acutalibacteraceae</taxon>
        <taxon>Acutalibacter</taxon>
    </lineage>
</organism>
<feature type="domain" description="Fibronectin type III-like" evidence="5">
    <location>
        <begin position="704"/>
        <end position="773"/>
    </location>
</feature>
<dbReference type="AlphaFoldDB" id="A0A9D2LZW0"/>
<dbReference type="InterPro" id="IPR013783">
    <property type="entry name" value="Ig-like_fold"/>
</dbReference>
<dbReference type="PROSITE" id="PS00775">
    <property type="entry name" value="GLYCOSYL_HYDROL_F3"/>
    <property type="match status" value="1"/>
</dbReference>
<dbReference type="InterPro" id="IPR036881">
    <property type="entry name" value="Glyco_hydro_3_C_sf"/>
</dbReference>
<evidence type="ECO:0000313" key="7">
    <source>
        <dbReference type="Proteomes" id="UP000824214"/>
    </source>
</evidence>
<dbReference type="InterPro" id="IPR001764">
    <property type="entry name" value="Glyco_hydro_3_N"/>
</dbReference>
<dbReference type="FunFam" id="2.60.40.10:FF:000495">
    <property type="entry name" value="Periplasmic beta-glucosidase"/>
    <property type="match status" value="1"/>
</dbReference>
<dbReference type="InterPro" id="IPR050288">
    <property type="entry name" value="Cellulose_deg_GH3"/>
</dbReference>
<dbReference type="Gene3D" id="3.20.20.300">
    <property type="entry name" value="Glycoside hydrolase, family 3, N-terminal domain"/>
    <property type="match status" value="1"/>
</dbReference>
<dbReference type="Pfam" id="PF14310">
    <property type="entry name" value="Fn3-like"/>
    <property type="match status" value="1"/>
</dbReference>
<dbReference type="Proteomes" id="UP000824214">
    <property type="component" value="Unassembled WGS sequence"/>
</dbReference>
<dbReference type="EMBL" id="DWXZ01000146">
    <property type="protein sequence ID" value="HJB37808.1"/>
    <property type="molecule type" value="Genomic_DNA"/>
</dbReference>
<keyword evidence="4" id="KW-0326">Glycosidase</keyword>
<protein>
    <submittedName>
        <fullName evidence="6">Glycoside hydrolase family 3 C-terminal domain-containing protein</fullName>
    </submittedName>
</protein>
<dbReference type="PANTHER" id="PTHR42715">
    <property type="entry name" value="BETA-GLUCOSIDASE"/>
    <property type="match status" value="1"/>
</dbReference>
<name>A0A9D2LZW0_9FIRM</name>
<dbReference type="InterPro" id="IPR017853">
    <property type="entry name" value="GH"/>
</dbReference>
<dbReference type="InterPro" id="IPR002772">
    <property type="entry name" value="Glyco_hydro_3_C"/>
</dbReference>
<dbReference type="PRINTS" id="PR00133">
    <property type="entry name" value="GLHYDRLASE3"/>
</dbReference>
<dbReference type="Pfam" id="PF01915">
    <property type="entry name" value="Glyco_hydro_3_C"/>
    <property type="match status" value="1"/>
</dbReference>
<comment type="caution">
    <text evidence="6">The sequence shown here is derived from an EMBL/GenBank/DDBJ whole genome shotgun (WGS) entry which is preliminary data.</text>
</comment>
<gene>
    <name evidence="6" type="ORF">H9942_07035</name>
</gene>
<reference evidence="6" key="2">
    <citation type="submission" date="2021-04" db="EMBL/GenBank/DDBJ databases">
        <authorList>
            <person name="Gilroy R."/>
        </authorList>
    </citation>
    <scope>NUCLEOTIDE SEQUENCE</scope>
    <source>
        <strain evidence="6">ChiBcolR8-3208</strain>
    </source>
</reference>
<reference evidence="6" key="1">
    <citation type="journal article" date="2021" name="PeerJ">
        <title>Extensive microbial diversity within the chicken gut microbiome revealed by metagenomics and culture.</title>
        <authorList>
            <person name="Gilroy R."/>
            <person name="Ravi A."/>
            <person name="Getino M."/>
            <person name="Pursley I."/>
            <person name="Horton D.L."/>
            <person name="Alikhan N.F."/>
            <person name="Baker D."/>
            <person name="Gharbi K."/>
            <person name="Hall N."/>
            <person name="Watson M."/>
            <person name="Adriaenssens E.M."/>
            <person name="Foster-Nyarko E."/>
            <person name="Jarju S."/>
            <person name="Secka A."/>
            <person name="Antonio M."/>
            <person name="Oren A."/>
            <person name="Chaudhuri R.R."/>
            <person name="La Ragione R."/>
            <person name="Hildebrand F."/>
            <person name="Pallen M.J."/>
        </authorList>
    </citation>
    <scope>NUCLEOTIDE SEQUENCE</scope>
    <source>
        <strain evidence="6">ChiBcolR8-3208</strain>
    </source>
</reference>
<evidence type="ECO:0000256" key="4">
    <source>
        <dbReference type="RuleBase" id="RU361161"/>
    </source>
</evidence>
<accession>A0A9D2LZW0</accession>
<dbReference type="Gene3D" id="2.60.40.10">
    <property type="entry name" value="Immunoglobulins"/>
    <property type="match status" value="1"/>
</dbReference>
<dbReference type="InterPro" id="IPR026891">
    <property type="entry name" value="Fn3-like"/>
</dbReference>